<sequence length="151" mass="16249">MPDPLSPKLTAAAGFNHYTQQYSGPVYALSCLLLEQGVRAEQAATATFVALHPLWLKGRLSGDAAAAAAYRECIRQCAMLAHDRSRCASAPLSWDDHVASALWYGIQLPLSDISQILECSIPELKARLRGIREQMAAAHSALPAVHRPSAG</sequence>
<evidence type="ECO:0000313" key="1">
    <source>
        <dbReference type="EMBL" id="MBP2115067.1"/>
    </source>
</evidence>
<reference evidence="1 2" key="1">
    <citation type="submission" date="2021-03" db="EMBL/GenBank/DDBJ databases">
        <title>Genomic Encyclopedia of Type Strains, Phase IV (KMG-IV): sequencing the most valuable type-strain genomes for metagenomic binning, comparative biology and taxonomic classification.</title>
        <authorList>
            <person name="Goeker M."/>
        </authorList>
    </citation>
    <scope>NUCLEOTIDE SEQUENCE [LARGE SCALE GENOMIC DNA]</scope>
    <source>
        <strain evidence="1 2">DSM 101953</strain>
    </source>
</reference>
<keyword evidence="2" id="KW-1185">Reference proteome</keyword>
<evidence type="ECO:0000313" key="2">
    <source>
        <dbReference type="Proteomes" id="UP000773462"/>
    </source>
</evidence>
<organism evidence="1 2">
    <name type="scientific">Paenibacillus silagei</name>
    <dbReference type="NCBI Taxonomy" id="1670801"/>
    <lineage>
        <taxon>Bacteria</taxon>
        <taxon>Bacillati</taxon>
        <taxon>Bacillota</taxon>
        <taxon>Bacilli</taxon>
        <taxon>Bacillales</taxon>
        <taxon>Paenibacillaceae</taxon>
        <taxon>Paenibacillus</taxon>
    </lineage>
</organism>
<gene>
    <name evidence="1" type="ORF">J2Z70_005252</name>
</gene>
<evidence type="ECO:0008006" key="3">
    <source>
        <dbReference type="Google" id="ProtNLM"/>
    </source>
</evidence>
<dbReference type="EMBL" id="JAGGLV010000022">
    <property type="protein sequence ID" value="MBP2115067.1"/>
    <property type="molecule type" value="Genomic_DNA"/>
</dbReference>
<proteinExistence type="predicted"/>
<name>A0ABS4NYD9_9BACL</name>
<comment type="caution">
    <text evidence="1">The sequence shown here is derived from an EMBL/GenBank/DDBJ whole genome shotgun (WGS) entry which is preliminary data.</text>
</comment>
<protein>
    <recommendedName>
        <fullName evidence="3">Sigma-70 family RNA polymerase sigma factor</fullName>
    </recommendedName>
</protein>
<dbReference type="Proteomes" id="UP000773462">
    <property type="component" value="Unassembled WGS sequence"/>
</dbReference>
<dbReference type="RefSeq" id="WP_209877928.1">
    <property type="nucleotide sequence ID" value="NZ_JAGGLV010000022.1"/>
</dbReference>
<accession>A0ABS4NYD9</accession>